<feature type="compositionally biased region" description="Basic and acidic residues" evidence="1">
    <location>
        <begin position="485"/>
        <end position="496"/>
    </location>
</feature>
<feature type="compositionally biased region" description="Polar residues" evidence="1">
    <location>
        <begin position="604"/>
        <end position="613"/>
    </location>
</feature>
<keyword evidence="4" id="KW-1185">Reference proteome</keyword>
<gene>
    <name evidence="3" type="ORF">SK128_023983</name>
</gene>
<feature type="compositionally biased region" description="Basic and acidic residues" evidence="1">
    <location>
        <begin position="579"/>
        <end position="603"/>
    </location>
</feature>
<evidence type="ECO:0000313" key="4">
    <source>
        <dbReference type="Proteomes" id="UP001381693"/>
    </source>
</evidence>
<feature type="compositionally biased region" description="Basic residues" evidence="1">
    <location>
        <begin position="465"/>
        <end position="481"/>
    </location>
</feature>
<evidence type="ECO:0000256" key="1">
    <source>
        <dbReference type="SAM" id="MobiDB-lite"/>
    </source>
</evidence>
<dbReference type="GO" id="GO:0042796">
    <property type="term" value="P:snRNA transcription by RNA polymerase III"/>
    <property type="evidence" value="ECO:0007669"/>
    <property type="project" value="TreeGrafter"/>
</dbReference>
<comment type="caution">
    <text evidence="3">The sequence shown here is derived from an EMBL/GenBank/DDBJ whole genome shotgun (WGS) entry which is preliminary data.</text>
</comment>
<proteinExistence type="predicted"/>
<dbReference type="PANTHER" id="PTHR14633:SF3">
    <property type="entry name" value="LITTLE ELONGATION COMPLEX SUBUNIT 2"/>
    <property type="match status" value="1"/>
</dbReference>
<dbReference type="AlphaFoldDB" id="A0AAN9A0J2"/>
<evidence type="ECO:0000259" key="2">
    <source>
        <dbReference type="Pfam" id="PF10505"/>
    </source>
</evidence>
<dbReference type="GO" id="GO:0042795">
    <property type="term" value="P:snRNA transcription by RNA polymerase II"/>
    <property type="evidence" value="ECO:0007669"/>
    <property type="project" value="TreeGrafter"/>
</dbReference>
<dbReference type="Proteomes" id="UP001381693">
    <property type="component" value="Unassembled WGS sequence"/>
</dbReference>
<dbReference type="Pfam" id="PF10505">
    <property type="entry name" value="NARG2_C"/>
    <property type="match status" value="1"/>
</dbReference>
<dbReference type="EMBL" id="JAXCGZ010015287">
    <property type="protein sequence ID" value="KAK7070613.1"/>
    <property type="molecule type" value="Genomic_DNA"/>
</dbReference>
<accession>A0AAN9A0J2</accession>
<feature type="region of interest" description="Disordered" evidence="1">
    <location>
        <begin position="457"/>
        <end position="502"/>
    </location>
</feature>
<evidence type="ECO:0000313" key="3">
    <source>
        <dbReference type="EMBL" id="KAK7070613.1"/>
    </source>
</evidence>
<reference evidence="3 4" key="1">
    <citation type="submission" date="2023-11" db="EMBL/GenBank/DDBJ databases">
        <title>Halocaridina rubra genome assembly.</title>
        <authorList>
            <person name="Smith C."/>
        </authorList>
    </citation>
    <scope>NUCLEOTIDE SEQUENCE [LARGE SCALE GENOMIC DNA]</scope>
    <source>
        <strain evidence="3">EP-1</strain>
        <tissue evidence="3">Whole</tissue>
    </source>
</reference>
<dbReference type="PANTHER" id="PTHR14633">
    <property type="entry name" value="LITTLE ELONGATION COMPLEX SUBUNIT 2"/>
    <property type="match status" value="1"/>
</dbReference>
<sequence length="933" mass="107323">MDNDDKPRRKCSLVYIPNLFKIPLGTHPPFKAKDPFISPETLDNYCSILSSNDDGIPNYLKDVPDLDDVIDISKEDWKRIETIQEERESKAKKVEEEQKLQKSKNDSPSKQKDKLETWVDNIFKKRRFFVKKACPVMIPYKSSLSHEEHRAYLRAFVKFQIRAPVTATENAEYENYLRLQNRVYVEQQEFMKFSLQVSRLMLRTYNEVPENINKFITEYVQKRRTSAHRYKQMYVQEQSIPLCPQDPQGKFNDLYFKHIGHLLSLGCVPFMKLPSATTLCKLPIDDTVTNKVNGDPEFPGGMDEFLYKTPVSEDSNVIYLAKKHRANIVVSTSALKVIVDNSGPSFDKEWDVPVVIRNYTVQDVDGKKIDHRIVFIDKPMPKKIWTPVEKKQLFYKKSAQVSLTEVKNKPFFKMKCPLEFRIVRPDLEVVEKSNDEKSAPDYNEDFLDFYSTSDHDIFGPSSSQKKPKRVKKAPEKKRRNNVFKEMNESHVDKSTDENSDDGEIYGTFQELAVDLGERATKMENQDEEIDMNIEDMQTNIKEFPKRKILRSRTARESPKKSGTAKNNVEEGGAAIVDGSKSENKDLKNKGLNESGKECFDKSEPSTSSGNSNNVLDALLDMQDILLKTSSVEKSNLDLGEGENGSKGQCTQLPWSNSIPTDWDDHLEPKSCIYKIGSNVHYQLFEFGYDNTKPYDSSQPLRVIVRSNLHGLSQFSKKRCPSKAYVIHAKPEYQAYFGCEVNTLSEITQQWLELLVRPNAYILEVRVFESSGDVLKLEHKDMAMVLKNGKQPHIGFSPQQPLATLFATLSTLTTHSTGNYLMHHDAKTGAFIKLMKAVIPEKVDTSQNVYDFHGAYISACAYTRTFARAPWLAIDTHILTAFHLRHYKIPGTFPMDNPMKKLTSKEKKNIKRRAKFKRKLEDLKPEENCHDSHY</sequence>
<name>A0AAN9A0J2_HALRR</name>
<dbReference type="InterPro" id="IPR019535">
    <property type="entry name" value="ICE2_C"/>
</dbReference>
<organism evidence="3 4">
    <name type="scientific">Halocaridina rubra</name>
    <name type="common">Hawaiian red shrimp</name>
    <dbReference type="NCBI Taxonomy" id="373956"/>
    <lineage>
        <taxon>Eukaryota</taxon>
        <taxon>Metazoa</taxon>
        <taxon>Ecdysozoa</taxon>
        <taxon>Arthropoda</taxon>
        <taxon>Crustacea</taxon>
        <taxon>Multicrustacea</taxon>
        <taxon>Malacostraca</taxon>
        <taxon>Eumalacostraca</taxon>
        <taxon>Eucarida</taxon>
        <taxon>Decapoda</taxon>
        <taxon>Pleocyemata</taxon>
        <taxon>Caridea</taxon>
        <taxon>Atyoidea</taxon>
        <taxon>Atyidae</taxon>
        <taxon>Halocaridina</taxon>
    </lineage>
</organism>
<feature type="domain" description="Little elongation complex subunit 2 C-terminal" evidence="2">
    <location>
        <begin position="676"/>
        <end position="893"/>
    </location>
</feature>
<feature type="region of interest" description="Disordered" evidence="1">
    <location>
        <begin position="540"/>
        <end position="613"/>
    </location>
</feature>
<protein>
    <recommendedName>
        <fullName evidence="2">Little elongation complex subunit 2 C-terminal domain-containing protein</fullName>
    </recommendedName>
</protein>
<dbReference type="GO" id="GO:0008023">
    <property type="term" value="C:transcription elongation factor complex"/>
    <property type="evidence" value="ECO:0007669"/>
    <property type="project" value="InterPro"/>
</dbReference>
<dbReference type="GO" id="GO:0045945">
    <property type="term" value="P:positive regulation of transcription by RNA polymerase III"/>
    <property type="evidence" value="ECO:0007669"/>
    <property type="project" value="TreeGrafter"/>
</dbReference>
<feature type="region of interest" description="Disordered" evidence="1">
    <location>
        <begin position="91"/>
        <end position="112"/>
    </location>
</feature>